<feature type="compositionally biased region" description="Basic and acidic residues" evidence="1">
    <location>
        <begin position="42"/>
        <end position="55"/>
    </location>
</feature>
<proteinExistence type="predicted"/>
<dbReference type="EMBL" id="BPVZ01000109">
    <property type="protein sequence ID" value="GKV35238.1"/>
    <property type="molecule type" value="Genomic_DNA"/>
</dbReference>
<evidence type="ECO:0000313" key="3">
    <source>
        <dbReference type="Proteomes" id="UP001054252"/>
    </source>
</evidence>
<name>A0AAV5LDS9_9ROSI</name>
<comment type="caution">
    <text evidence="2">The sequence shown here is derived from an EMBL/GenBank/DDBJ whole genome shotgun (WGS) entry which is preliminary data.</text>
</comment>
<accession>A0AAV5LDS9</accession>
<evidence type="ECO:0000256" key="1">
    <source>
        <dbReference type="SAM" id="MobiDB-lite"/>
    </source>
</evidence>
<dbReference type="Proteomes" id="UP001054252">
    <property type="component" value="Unassembled WGS sequence"/>
</dbReference>
<sequence length="93" mass="10102">MLTVAGGTGAPRDGAIVEEAKSPVRPETLPEESWVQRVRPHKLADQDVETERDMDSPGGRGKPVVDKCGVTAPERIPSQTGLLHLFLIVNFDE</sequence>
<organism evidence="2 3">
    <name type="scientific">Rubroshorea leprosula</name>
    <dbReference type="NCBI Taxonomy" id="152421"/>
    <lineage>
        <taxon>Eukaryota</taxon>
        <taxon>Viridiplantae</taxon>
        <taxon>Streptophyta</taxon>
        <taxon>Embryophyta</taxon>
        <taxon>Tracheophyta</taxon>
        <taxon>Spermatophyta</taxon>
        <taxon>Magnoliopsida</taxon>
        <taxon>eudicotyledons</taxon>
        <taxon>Gunneridae</taxon>
        <taxon>Pentapetalae</taxon>
        <taxon>rosids</taxon>
        <taxon>malvids</taxon>
        <taxon>Malvales</taxon>
        <taxon>Dipterocarpaceae</taxon>
        <taxon>Rubroshorea</taxon>
    </lineage>
</organism>
<reference evidence="2 3" key="1">
    <citation type="journal article" date="2021" name="Commun. Biol.">
        <title>The genome of Shorea leprosula (Dipterocarpaceae) highlights the ecological relevance of drought in aseasonal tropical rainforests.</title>
        <authorList>
            <person name="Ng K.K.S."/>
            <person name="Kobayashi M.J."/>
            <person name="Fawcett J.A."/>
            <person name="Hatakeyama M."/>
            <person name="Paape T."/>
            <person name="Ng C.H."/>
            <person name="Ang C.C."/>
            <person name="Tnah L.H."/>
            <person name="Lee C.T."/>
            <person name="Nishiyama T."/>
            <person name="Sese J."/>
            <person name="O'Brien M.J."/>
            <person name="Copetti D."/>
            <person name="Mohd Noor M.I."/>
            <person name="Ong R.C."/>
            <person name="Putra M."/>
            <person name="Sireger I.Z."/>
            <person name="Indrioko S."/>
            <person name="Kosugi Y."/>
            <person name="Izuno A."/>
            <person name="Isagi Y."/>
            <person name="Lee S.L."/>
            <person name="Shimizu K.K."/>
        </authorList>
    </citation>
    <scope>NUCLEOTIDE SEQUENCE [LARGE SCALE GENOMIC DNA]</scope>
    <source>
        <strain evidence="2">214</strain>
    </source>
</reference>
<gene>
    <name evidence="2" type="ORF">SLEP1_g43539</name>
</gene>
<feature type="region of interest" description="Disordered" evidence="1">
    <location>
        <begin position="1"/>
        <end position="67"/>
    </location>
</feature>
<keyword evidence="3" id="KW-1185">Reference proteome</keyword>
<evidence type="ECO:0000313" key="2">
    <source>
        <dbReference type="EMBL" id="GKV35238.1"/>
    </source>
</evidence>
<protein>
    <submittedName>
        <fullName evidence="2">Uncharacterized protein</fullName>
    </submittedName>
</protein>
<dbReference type="AlphaFoldDB" id="A0AAV5LDS9"/>